<evidence type="ECO:0000313" key="4">
    <source>
        <dbReference type="Proteomes" id="UP000018817"/>
    </source>
</evidence>
<evidence type="ECO:0000259" key="2">
    <source>
        <dbReference type="Pfam" id="PF03372"/>
    </source>
</evidence>
<reference evidence="4" key="1">
    <citation type="submission" date="2011-12" db="EMBL/GenBank/DDBJ databases">
        <authorList>
            <consortium name="The Broad Institute Genome Sequencing Platform"/>
            <person name="Russ C."/>
            <person name="Tyler B."/>
            <person name="Panabieres F."/>
            <person name="Shan W."/>
            <person name="Tripathy S."/>
            <person name="Grunwald N."/>
            <person name="Machado M."/>
            <person name="Young S.K."/>
            <person name="Zeng Q."/>
            <person name="Gargeya S."/>
            <person name="Fitzgerald M."/>
            <person name="Haas B."/>
            <person name="Abouelleil A."/>
            <person name="Alvarado L."/>
            <person name="Arachchi H.M."/>
            <person name="Berlin A."/>
            <person name="Chapman S.B."/>
            <person name="Gearin G."/>
            <person name="Goldberg J."/>
            <person name="Griggs A."/>
            <person name="Gujja S."/>
            <person name="Hansen M."/>
            <person name="Heiman D."/>
            <person name="Howarth C."/>
            <person name="Larimer J."/>
            <person name="Lui A."/>
            <person name="MacDonald P.J.P."/>
            <person name="McCowen C."/>
            <person name="Montmayeur A."/>
            <person name="Murphy C."/>
            <person name="Neiman D."/>
            <person name="Pearson M."/>
            <person name="Priest M."/>
            <person name="Roberts A."/>
            <person name="Saif S."/>
            <person name="Shea T."/>
            <person name="Sisk P."/>
            <person name="Stolte C."/>
            <person name="Sykes S."/>
            <person name="Wortman J."/>
            <person name="Nusbaum C."/>
            <person name="Birren B."/>
        </authorList>
    </citation>
    <scope>NUCLEOTIDE SEQUENCE [LARGE SCALE GENOMIC DNA]</scope>
    <source>
        <strain evidence="4">INRA-310</strain>
    </source>
</reference>
<dbReference type="SUPFAM" id="SSF56219">
    <property type="entry name" value="DNase I-like"/>
    <property type="match status" value="1"/>
</dbReference>
<organism evidence="3 4">
    <name type="scientific">Phytophthora nicotianae (strain INRA-310)</name>
    <name type="common">Phytophthora parasitica</name>
    <dbReference type="NCBI Taxonomy" id="761204"/>
    <lineage>
        <taxon>Eukaryota</taxon>
        <taxon>Sar</taxon>
        <taxon>Stramenopiles</taxon>
        <taxon>Oomycota</taxon>
        <taxon>Peronosporomycetes</taxon>
        <taxon>Peronosporales</taxon>
        <taxon>Peronosporaceae</taxon>
        <taxon>Phytophthora</taxon>
    </lineage>
</organism>
<evidence type="ECO:0000256" key="1">
    <source>
        <dbReference type="SAM" id="MobiDB-lite"/>
    </source>
</evidence>
<dbReference type="OMA" id="FRLKSAC"/>
<dbReference type="GeneID" id="20192202"/>
<dbReference type="InterPro" id="IPR050410">
    <property type="entry name" value="CCR4/nocturin_mRNA_transcr"/>
</dbReference>
<dbReference type="InterPro" id="IPR005135">
    <property type="entry name" value="Endo/exonuclease/phosphatase"/>
</dbReference>
<dbReference type="EMBL" id="KI669604">
    <property type="protein sequence ID" value="ETN04359.1"/>
    <property type="molecule type" value="Genomic_DNA"/>
</dbReference>
<name>W2PVW3_PHYN3</name>
<feature type="region of interest" description="Disordered" evidence="1">
    <location>
        <begin position="62"/>
        <end position="81"/>
    </location>
</feature>
<dbReference type="Proteomes" id="UP000018817">
    <property type="component" value="Unassembled WGS sequence"/>
</dbReference>
<dbReference type="GO" id="GO:0005739">
    <property type="term" value="C:mitochondrion"/>
    <property type="evidence" value="ECO:0007669"/>
    <property type="project" value="TreeGrafter"/>
</dbReference>
<evidence type="ECO:0000313" key="3">
    <source>
        <dbReference type="EMBL" id="ETN04359.1"/>
    </source>
</evidence>
<dbReference type="OrthoDB" id="412787at2759"/>
<accession>W2PVW3</accession>
<dbReference type="PANTHER" id="PTHR12121">
    <property type="entry name" value="CARBON CATABOLITE REPRESSOR PROTEIN 4"/>
    <property type="match status" value="1"/>
</dbReference>
<proteinExistence type="predicted"/>
<dbReference type="PANTHER" id="PTHR12121:SF37">
    <property type="entry name" value="2',5'-PHOSPHODIESTERASE 12"/>
    <property type="match status" value="1"/>
</dbReference>
<protein>
    <recommendedName>
        <fullName evidence="2">Endonuclease/exonuclease/phosphatase domain-containing protein</fullName>
    </recommendedName>
</protein>
<feature type="domain" description="Endonuclease/exonuclease/phosphatase" evidence="2">
    <location>
        <begin position="294"/>
        <end position="617"/>
    </location>
</feature>
<dbReference type="RefSeq" id="XP_008910286.1">
    <property type="nucleotide sequence ID" value="XM_008912038.1"/>
</dbReference>
<gene>
    <name evidence="3" type="ORF">PPTG_23603</name>
</gene>
<dbReference type="VEuPathDB" id="FungiDB:PPTG_23603"/>
<dbReference type="GO" id="GO:0000288">
    <property type="term" value="P:nuclear-transcribed mRNA catabolic process, deadenylation-dependent decay"/>
    <property type="evidence" value="ECO:0007669"/>
    <property type="project" value="TreeGrafter"/>
</dbReference>
<dbReference type="STRING" id="761204.W2PVW3"/>
<dbReference type="Pfam" id="PF03372">
    <property type="entry name" value="Exo_endo_phos"/>
    <property type="match status" value="1"/>
</dbReference>
<dbReference type="Gene3D" id="3.60.10.10">
    <property type="entry name" value="Endonuclease/exonuclease/phosphatase"/>
    <property type="match status" value="1"/>
</dbReference>
<dbReference type="GO" id="GO:0000175">
    <property type="term" value="F:3'-5'-RNA exonuclease activity"/>
    <property type="evidence" value="ECO:0007669"/>
    <property type="project" value="TreeGrafter"/>
</dbReference>
<sequence length="626" mass="69630">MATSRSPNDTRVAHVSLEPHATHLTLQLRLHDDRKSFYRPCTEKLDRVRYRLQLLASNVSIPGGSKRKNKHRNGGTAPTIPVKFLDADSQEINAKTATLLASNVSIPGGSKRKNKHRNGGTAPTIPVKFLDADSQEINAKTATVGDALMRTKRLQVGSETFIVLHNQPVVTGLKVLEPVMAGITVNPLLETQFCTADACTWRWFRRGKGEESGGTLVSSERRYTPTQEELGCTFYVECHAPTMQSEYAGDSKAETVTASVQPGPNRDVFKERRQMGETSAADKYPDANEAFRVMSYNVLYDGYATSDHAKKDLFSYVDDSVMKETRRIQLILQEIEENNSDIVCLQEMGEHIYKLFFEPMLASIGYHGLYSDKTGTTNEGCATFVRTSRFEVIKEGTLNLSIAVKNSTNPAAQSLLQDFPELAKGIDRIPSIAQLLVLRSKLDPTRTLILSNTHLFYRGDAHLIRLLQGATVVDTVSQRKAEPGFENAAVVMCGDWNAHPRSALVAFLLDGQIDSSHRHWQQAPSFRWNLSRVEENEANGSVVSTEVRPNRFEHALQLVSACGIPAFTNYVTSFVDTLDYVMVGSKTLQVRDVFPLFTEEEVTHEVALPSSTFPSDHVSLVCDLTW</sequence>
<reference evidence="3 4" key="2">
    <citation type="submission" date="2013-11" db="EMBL/GenBank/DDBJ databases">
        <title>The Genome Sequence of Phytophthora parasitica INRA-310.</title>
        <authorList>
            <consortium name="The Broad Institute Genomics Platform"/>
            <person name="Russ C."/>
            <person name="Tyler B."/>
            <person name="Panabieres F."/>
            <person name="Shan W."/>
            <person name="Tripathy S."/>
            <person name="Grunwald N."/>
            <person name="Machado M."/>
            <person name="Johnson C.S."/>
            <person name="Arredondo F."/>
            <person name="Hong C."/>
            <person name="Coffey M."/>
            <person name="Young S.K."/>
            <person name="Zeng Q."/>
            <person name="Gargeya S."/>
            <person name="Fitzgerald M."/>
            <person name="Abouelleil A."/>
            <person name="Alvarado L."/>
            <person name="Chapman S.B."/>
            <person name="Gainer-Dewar J."/>
            <person name="Goldberg J."/>
            <person name="Griggs A."/>
            <person name="Gujja S."/>
            <person name="Hansen M."/>
            <person name="Howarth C."/>
            <person name="Imamovic A."/>
            <person name="Ireland A."/>
            <person name="Larimer J."/>
            <person name="McCowan C."/>
            <person name="Murphy C."/>
            <person name="Pearson M."/>
            <person name="Poon T.W."/>
            <person name="Priest M."/>
            <person name="Roberts A."/>
            <person name="Saif S."/>
            <person name="Shea T."/>
            <person name="Sykes S."/>
            <person name="Wortman J."/>
            <person name="Nusbaum C."/>
            <person name="Birren B."/>
        </authorList>
    </citation>
    <scope>NUCLEOTIDE SEQUENCE [LARGE SCALE GENOMIC DNA]</scope>
    <source>
        <strain evidence="3 4">INRA-310</strain>
    </source>
</reference>
<dbReference type="AlphaFoldDB" id="W2PVW3"/>
<dbReference type="InterPro" id="IPR036691">
    <property type="entry name" value="Endo/exonu/phosph_ase_sf"/>
</dbReference>